<gene>
    <name evidence="2" type="ORF">HMPREF0620_1417</name>
</gene>
<evidence type="ECO:0000256" key="1">
    <source>
        <dbReference type="SAM" id="Phobius"/>
    </source>
</evidence>
<comment type="caution">
    <text evidence="2">The sequence shown here is derived from an EMBL/GenBank/DDBJ whole genome shotgun (WGS) entry which is preliminary data.</text>
</comment>
<name>E6K1U4_PARDN</name>
<dbReference type="AlphaFoldDB" id="E6K1U4"/>
<keyword evidence="1" id="KW-0472">Membrane</keyword>
<keyword evidence="3" id="KW-1185">Reference proteome</keyword>
<evidence type="ECO:0000313" key="2">
    <source>
        <dbReference type="EMBL" id="EFT82732.1"/>
    </source>
</evidence>
<proteinExistence type="predicted"/>
<keyword evidence="1" id="KW-1133">Transmembrane helix</keyword>
<evidence type="ECO:0000313" key="3">
    <source>
        <dbReference type="Proteomes" id="UP000004946"/>
    </source>
</evidence>
<sequence>MDEFLTDERLCQERKPIPGRVFSPCRHRAYGRIDKGIYVFAVFAVGVPGALKGIARKDREFTLANSSCFQRSAVVKE</sequence>
<organism evidence="2 3">
    <name type="scientific">Parascardovia denticolens DSM 10105 = JCM 12538</name>
    <dbReference type="NCBI Taxonomy" id="864564"/>
    <lineage>
        <taxon>Bacteria</taxon>
        <taxon>Bacillati</taxon>
        <taxon>Actinomycetota</taxon>
        <taxon>Actinomycetes</taxon>
        <taxon>Bifidobacteriales</taxon>
        <taxon>Bifidobacteriaceae</taxon>
        <taxon>Parascardovia</taxon>
    </lineage>
</organism>
<dbReference type="Proteomes" id="UP000004946">
    <property type="component" value="Chromosome"/>
</dbReference>
<feature type="transmembrane region" description="Helical" evidence="1">
    <location>
        <begin position="36"/>
        <end position="55"/>
    </location>
</feature>
<keyword evidence="1" id="KW-0812">Transmembrane</keyword>
<dbReference type="HOGENOM" id="CLU_2634848_0_0_11"/>
<dbReference type="EMBL" id="AEON01000002">
    <property type="protein sequence ID" value="EFT82732.1"/>
    <property type="molecule type" value="Genomic_DNA"/>
</dbReference>
<accession>E6K1U4</accession>
<protein>
    <submittedName>
        <fullName evidence="2">Uncharacterized protein</fullName>
    </submittedName>
</protein>
<reference evidence="2 3" key="1">
    <citation type="submission" date="2010-12" db="EMBL/GenBank/DDBJ databases">
        <authorList>
            <person name="Muzny D."/>
            <person name="Qin X."/>
            <person name="Buhay C."/>
            <person name="Dugan-Rocha S."/>
            <person name="Ding Y."/>
            <person name="Chen G."/>
            <person name="Hawes A."/>
            <person name="Holder M."/>
            <person name="Jhangiani S."/>
            <person name="Johnson A."/>
            <person name="Khan Z."/>
            <person name="Li Z."/>
            <person name="Liu W."/>
            <person name="Liu X."/>
            <person name="Perez L."/>
            <person name="Shen H."/>
            <person name="Wang Q."/>
            <person name="Watt J."/>
            <person name="Xi L."/>
            <person name="Xin Y."/>
            <person name="Zhou J."/>
            <person name="Deng J."/>
            <person name="Jiang H."/>
            <person name="Liu Y."/>
            <person name="Qu J."/>
            <person name="Song X.-Z."/>
            <person name="Zhang L."/>
            <person name="Villasana D."/>
            <person name="Johnson A."/>
            <person name="Liu J."/>
            <person name="Liyanage D."/>
            <person name="Lorensuhewa L."/>
            <person name="Robinson T."/>
            <person name="Song A."/>
            <person name="Song B.-B."/>
            <person name="Dinh H."/>
            <person name="Thornton R."/>
            <person name="Coyle M."/>
            <person name="Francisco L."/>
            <person name="Jackson L."/>
            <person name="Javaid M."/>
            <person name="Korchina V."/>
            <person name="Kovar C."/>
            <person name="Mata R."/>
            <person name="Mathew T."/>
            <person name="Ngo R."/>
            <person name="Nguyen L."/>
            <person name="Nguyen N."/>
            <person name="Okwuonu G."/>
            <person name="Ongeri F."/>
            <person name="Pham C."/>
            <person name="Simmons D."/>
            <person name="Wilczek-Boney K."/>
            <person name="Hale W."/>
            <person name="Jakkamsetti A."/>
            <person name="Pham P."/>
            <person name="Ruth R."/>
            <person name="San Lucas F."/>
            <person name="Warren J."/>
            <person name="Zhang J."/>
            <person name="Zhao Z."/>
            <person name="Zhou C."/>
            <person name="Zhu D."/>
            <person name="Lee S."/>
            <person name="Bess C."/>
            <person name="Blankenburg K."/>
            <person name="Forbes L."/>
            <person name="Fu Q."/>
            <person name="Gubbala S."/>
            <person name="Hirani K."/>
            <person name="Jayaseelan J.C."/>
            <person name="Lara F."/>
            <person name="Munidasa M."/>
            <person name="Palculict T."/>
            <person name="Patil S."/>
            <person name="Pu L.-L."/>
            <person name="Saada N."/>
            <person name="Tang L."/>
            <person name="Weissenberger G."/>
            <person name="Zhu Y."/>
            <person name="Hemphill L."/>
            <person name="Shang Y."/>
            <person name="Youmans B."/>
            <person name="Ayvaz T."/>
            <person name="Ross M."/>
            <person name="Santibanez J."/>
            <person name="Aqrawi P."/>
            <person name="Gross S."/>
            <person name="Joshi V."/>
            <person name="Fowler G."/>
            <person name="Nazareth L."/>
            <person name="Reid J."/>
            <person name="Worley K."/>
            <person name="Petrosino J."/>
            <person name="Highlander S."/>
            <person name="Gibbs R."/>
        </authorList>
    </citation>
    <scope>NUCLEOTIDE SEQUENCE [LARGE SCALE GENOMIC DNA]</scope>
    <source>
        <strain evidence="2 3">DSM 10105</strain>
    </source>
</reference>